<name>A0A4R8Q9S0_9PEZI</name>
<dbReference type="GO" id="GO:0033167">
    <property type="term" value="C:ARC complex"/>
    <property type="evidence" value="ECO:0007669"/>
    <property type="project" value="InterPro"/>
</dbReference>
<feature type="region of interest" description="Disordered" evidence="1">
    <location>
        <begin position="388"/>
        <end position="415"/>
    </location>
</feature>
<evidence type="ECO:0000313" key="3">
    <source>
        <dbReference type="Proteomes" id="UP000295083"/>
    </source>
</evidence>
<sequence length="415" mass="45881">MPKCRGTGFEEFYADPPMTPDEAKEERENIYSPMIPFPERIEACIQRFRARRRITGADATKDFNYYLFLGGVDTNPRMFGGNLESELKDMTPEERRTATATDTIYSSGGGSKFYNADDAEGWDVDFAGIVAGFYSAYLPSMTNWDYARMGKAIGIVENFLTYVLQHDVCPEYEDDVKEAVGVCHRANVELPVAHQALLHLPGPFNRALSQLFCEGQDWEESDPGSVVTLGVTVKMLMDGASDEAIVTKVDGLVNKTAKLIETEDCGMEVVAIHRATGISRQIAQTWTVQDRKIGALGRLDMKPYVIEDGHDRGDDAEGGGGGDSREVTTFLVDDDALRRLQVGFKLQLRVGRLDNGMSFIQQVDAVHVEWYTFLPQSLMAHYKEPVANDRPAPTVASPGDGTDAMDKSDVALSDD</sequence>
<organism evidence="2 3">
    <name type="scientific">Colletotrichum spinosum</name>
    <dbReference type="NCBI Taxonomy" id="1347390"/>
    <lineage>
        <taxon>Eukaryota</taxon>
        <taxon>Fungi</taxon>
        <taxon>Dikarya</taxon>
        <taxon>Ascomycota</taxon>
        <taxon>Pezizomycotina</taxon>
        <taxon>Sordariomycetes</taxon>
        <taxon>Hypocreomycetidae</taxon>
        <taxon>Glomerellales</taxon>
        <taxon>Glomerellaceae</taxon>
        <taxon>Colletotrichum</taxon>
        <taxon>Colletotrichum orbiculare species complex</taxon>
    </lineage>
</organism>
<dbReference type="AlphaFoldDB" id="A0A4R8Q9S0"/>
<dbReference type="Pfam" id="PF09692">
    <property type="entry name" value="Arb1"/>
    <property type="match status" value="1"/>
</dbReference>
<keyword evidence="3" id="KW-1185">Reference proteome</keyword>
<dbReference type="GO" id="GO:0031047">
    <property type="term" value="P:regulatory ncRNA-mediated gene silencing"/>
    <property type="evidence" value="ECO:0007669"/>
    <property type="project" value="InterPro"/>
</dbReference>
<evidence type="ECO:0000313" key="2">
    <source>
        <dbReference type="EMBL" id="TDZ30543.1"/>
    </source>
</evidence>
<protein>
    <submittedName>
        <fullName evidence="2">Argonaute-binding protein 1</fullName>
    </submittedName>
</protein>
<accession>A0A4R8Q9S0</accession>
<dbReference type="Proteomes" id="UP000295083">
    <property type="component" value="Unassembled WGS sequence"/>
</dbReference>
<feature type="region of interest" description="Disordered" evidence="1">
    <location>
        <begin position="1"/>
        <end position="26"/>
    </location>
</feature>
<dbReference type="InterPro" id="IPR018606">
    <property type="entry name" value="Arb1"/>
</dbReference>
<evidence type="ECO:0000256" key="1">
    <source>
        <dbReference type="SAM" id="MobiDB-lite"/>
    </source>
</evidence>
<reference evidence="2 3" key="1">
    <citation type="submission" date="2018-11" db="EMBL/GenBank/DDBJ databases">
        <title>Genome sequence and assembly of Colletotrichum spinosum.</title>
        <authorList>
            <person name="Gan P."/>
            <person name="Shirasu K."/>
        </authorList>
    </citation>
    <scope>NUCLEOTIDE SEQUENCE [LARGE SCALE GENOMIC DNA]</scope>
    <source>
        <strain evidence="2 3">CBS 515.97</strain>
    </source>
</reference>
<dbReference type="EMBL" id="QAPG01000127">
    <property type="protein sequence ID" value="TDZ30543.1"/>
    <property type="molecule type" value="Genomic_DNA"/>
</dbReference>
<gene>
    <name evidence="2" type="primary">arb1</name>
    <name evidence="2" type="ORF">C8035_v002733</name>
</gene>
<proteinExistence type="predicted"/>
<comment type="caution">
    <text evidence="2">The sequence shown here is derived from an EMBL/GenBank/DDBJ whole genome shotgun (WGS) entry which is preliminary data.</text>
</comment>